<feature type="signal peptide" evidence="1">
    <location>
        <begin position="1"/>
        <end position="20"/>
    </location>
</feature>
<feature type="chain" id="PRO_5043011628" evidence="1">
    <location>
        <begin position="21"/>
        <end position="223"/>
    </location>
</feature>
<dbReference type="Proteomes" id="UP001378592">
    <property type="component" value="Unassembled WGS sequence"/>
</dbReference>
<comment type="caution">
    <text evidence="2">The sequence shown here is derived from an EMBL/GenBank/DDBJ whole genome shotgun (WGS) entry which is preliminary data.</text>
</comment>
<organism evidence="2 3">
    <name type="scientific">Gryllus longicercus</name>
    <dbReference type="NCBI Taxonomy" id="2509291"/>
    <lineage>
        <taxon>Eukaryota</taxon>
        <taxon>Metazoa</taxon>
        <taxon>Ecdysozoa</taxon>
        <taxon>Arthropoda</taxon>
        <taxon>Hexapoda</taxon>
        <taxon>Insecta</taxon>
        <taxon>Pterygota</taxon>
        <taxon>Neoptera</taxon>
        <taxon>Polyneoptera</taxon>
        <taxon>Orthoptera</taxon>
        <taxon>Ensifera</taxon>
        <taxon>Gryllidea</taxon>
        <taxon>Grylloidea</taxon>
        <taxon>Gryllidae</taxon>
        <taxon>Gryllinae</taxon>
        <taxon>Gryllus</taxon>
    </lineage>
</organism>
<evidence type="ECO:0000313" key="3">
    <source>
        <dbReference type="Proteomes" id="UP001378592"/>
    </source>
</evidence>
<reference evidence="2 3" key="1">
    <citation type="submission" date="2024-03" db="EMBL/GenBank/DDBJ databases">
        <title>The genome assembly and annotation of the cricket Gryllus longicercus Weissman &amp; Gray.</title>
        <authorList>
            <person name="Szrajer S."/>
            <person name="Gray D."/>
            <person name="Ylla G."/>
        </authorList>
    </citation>
    <scope>NUCLEOTIDE SEQUENCE [LARGE SCALE GENOMIC DNA]</scope>
    <source>
        <strain evidence="2">DAG 2021-001</strain>
        <tissue evidence="2">Whole body minus gut</tissue>
    </source>
</reference>
<sequence length="223" mass="24298">MMQEVSIVIFVMGAVTLLSAYPARNSTEPESSPNIAVQIQCSPLDRMCLSRGQIPHADGQCYTPLERGPCPKNQIIVIDVNGGPTLRGRCRAQQCPSGLVPFTNGRCLGLKTARVLLCSGSDIHLDATGYPRCGSFTGWIQGIHEIVRCSEAKRKREARAFMSSHSNSSDVLDFIRRSGIVRAPPRRLEAVRTSGITCAEQNSGNCVPETFGNRPNPIIETEK</sequence>
<dbReference type="EMBL" id="JAZDUA010000070">
    <property type="protein sequence ID" value="KAK7869716.1"/>
    <property type="molecule type" value="Genomic_DNA"/>
</dbReference>
<protein>
    <submittedName>
        <fullName evidence="2">Uncharacterized protein</fullName>
    </submittedName>
</protein>
<keyword evidence="1" id="KW-0732">Signal</keyword>
<accession>A0AAN9ZA32</accession>
<dbReference type="AlphaFoldDB" id="A0AAN9ZA32"/>
<name>A0AAN9ZA32_9ORTH</name>
<keyword evidence="3" id="KW-1185">Reference proteome</keyword>
<evidence type="ECO:0000313" key="2">
    <source>
        <dbReference type="EMBL" id="KAK7869716.1"/>
    </source>
</evidence>
<gene>
    <name evidence="2" type="ORF">R5R35_011785</name>
</gene>
<proteinExistence type="predicted"/>
<evidence type="ECO:0000256" key="1">
    <source>
        <dbReference type="SAM" id="SignalP"/>
    </source>
</evidence>